<name>A0A918VQ46_9HYPH</name>
<reference evidence="2" key="1">
    <citation type="journal article" date="2014" name="Int. J. Syst. Evol. Microbiol.">
        <title>Complete genome sequence of Corynebacterium casei LMG S-19264T (=DSM 44701T), isolated from a smear-ripened cheese.</title>
        <authorList>
            <consortium name="US DOE Joint Genome Institute (JGI-PGF)"/>
            <person name="Walter F."/>
            <person name="Albersmeier A."/>
            <person name="Kalinowski J."/>
            <person name="Ruckert C."/>
        </authorList>
    </citation>
    <scope>NUCLEOTIDE SEQUENCE</scope>
    <source>
        <strain evidence="2">KCTC 32437</strain>
    </source>
</reference>
<sequence length="244" mass="26937">MWLKEQRTAEDKRRFAERKARDEKRDRERSERASNIAERLVTTAKMDGHPYLRRKGFQTEKALVIGADAVREIGGEYLVPDRAMSAIVVPARVGVRLASVQLIWEDGTKKFLAGGQMGGAWHRIATGADTWLCEGYATALSIRMALKGLGRRDTVLVCFSAANIVKVSGSVRGRCFVAADHDMPPSANPEQFGGLGAGEHFARQTGKPYTMPPGEKMDLNDLHAAEGIFAVQRLILSILRERST</sequence>
<accession>A0A918VQ46</accession>
<proteinExistence type="predicted"/>
<evidence type="ECO:0000256" key="1">
    <source>
        <dbReference type="SAM" id="MobiDB-lite"/>
    </source>
</evidence>
<feature type="region of interest" description="Disordered" evidence="1">
    <location>
        <begin position="1"/>
        <end position="34"/>
    </location>
</feature>
<dbReference type="EMBL" id="BMZE01000001">
    <property type="protein sequence ID" value="GHA13505.1"/>
    <property type="molecule type" value="Genomic_DNA"/>
</dbReference>
<keyword evidence="3" id="KW-1185">Reference proteome</keyword>
<organism evidence="2 3">
    <name type="scientific">Devosia pacifica</name>
    <dbReference type="NCBI Taxonomy" id="1335967"/>
    <lineage>
        <taxon>Bacteria</taxon>
        <taxon>Pseudomonadati</taxon>
        <taxon>Pseudomonadota</taxon>
        <taxon>Alphaproteobacteria</taxon>
        <taxon>Hyphomicrobiales</taxon>
        <taxon>Devosiaceae</taxon>
        <taxon>Devosia</taxon>
    </lineage>
</organism>
<feature type="compositionally biased region" description="Basic and acidic residues" evidence="1">
    <location>
        <begin position="1"/>
        <end position="32"/>
    </location>
</feature>
<evidence type="ECO:0000313" key="2">
    <source>
        <dbReference type="EMBL" id="GHA13505.1"/>
    </source>
</evidence>
<gene>
    <name evidence="2" type="ORF">GCM10007989_05130</name>
</gene>
<dbReference type="RefSeq" id="WP_189423040.1">
    <property type="nucleotide sequence ID" value="NZ_BMZE01000001.1"/>
</dbReference>
<reference evidence="2" key="2">
    <citation type="submission" date="2020-09" db="EMBL/GenBank/DDBJ databases">
        <authorList>
            <person name="Sun Q."/>
            <person name="Kim S."/>
        </authorList>
    </citation>
    <scope>NUCLEOTIDE SEQUENCE</scope>
    <source>
        <strain evidence="2">KCTC 32437</strain>
    </source>
</reference>
<evidence type="ECO:0000313" key="3">
    <source>
        <dbReference type="Proteomes" id="UP000646579"/>
    </source>
</evidence>
<dbReference type="Proteomes" id="UP000646579">
    <property type="component" value="Unassembled WGS sequence"/>
</dbReference>
<comment type="caution">
    <text evidence="2">The sequence shown here is derived from an EMBL/GenBank/DDBJ whole genome shotgun (WGS) entry which is preliminary data.</text>
</comment>
<dbReference type="AlphaFoldDB" id="A0A918VQ46"/>
<evidence type="ECO:0008006" key="4">
    <source>
        <dbReference type="Google" id="ProtNLM"/>
    </source>
</evidence>
<protein>
    <recommendedName>
        <fullName evidence="4">Toprim domain-containing protein</fullName>
    </recommendedName>
</protein>